<dbReference type="AlphaFoldDB" id="A0A080ZV03"/>
<dbReference type="OrthoDB" id="146108at2759"/>
<name>A0A080ZV03_PHYNI</name>
<proteinExistence type="predicted"/>
<feature type="non-terminal residue" evidence="1">
    <location>
        <position position="96"/>
    </location>
</feature>
<comment type="caution">
    <text evidence="1">The sequence shown here is derived from an EMBL/GenBank/DDBJ whole genome shotgun (WGS) entry which is preliminary data.</text>
</comment>
<accession>A0A080ZV03</accession>
<sequence>MIPTSDQANGPRFDVWKDLARKYRRLRKESEAENRHLCDIYTRQTATIETLRRLLQMQEQVKQTLRSSNKCGIHYYFDADDGDMVVMQRLRGDLEQ</sequence>
<dbReference type="EMBL" id="ANJA01002334">
    <property type="protein sequence ID" value="ETO70464.1"/>
    <property type="molecule type" value="Genomic_DNA"/>
</dbReference>
<reference evidence="1 2" key="1">
    <citation type="submission" date="2013-11" db="EMBL/GenBank/DDBJ databases">
        <title>The Genome Sequence of Phytophthora parasitica P1976.</title>
        <authorList>
            <consortium name="The Broad Institute Genomics Platform"/>
            <person name="Russ C."/>
            <person name="Tyler B."/>
            <person name="Panabieres F."/>
            <person name="Shan W."/>
            <person name="Tripathy S."/>
            <person name="Grunwald N."/>
            <person name="Machado M."/>
            <person name="Johnson C.S."/>
            <person name="Walker B."/>
            <person name="Young S."/>
            <person name="Zeng Q."/>
            <person name="Gargeya S."/>
            <person name="Fitzgerald M."/>
            <person name="Haas B."/>
            <person name="Abouelleil A."/>
            <person name="Allen A.W."/>
            <person name="Alvarado L."/>
            <person name="Arachchi H.M."/>
            <person name="Berlin A.M."/>
            <person name="Chapman S.B."/>
            <person name="Gainer-Dewar J."/>
            <person name="Goldberg J."/>
            <person name="Griggs A."/>
            <person name="Gujja S."/>
            <person name="Hansen M."/>
            <person name="Howarth C."/>
            <person name="Imamovic A."/>
            <person name="Ireland A."/>
            <person name="Larimer J."/>
            <person name="McCowan C."/>
            <person name="Murphy C."/>
            <person name="Pearson M."/>
            <person name="Poon T.W."/>
            <person name="Priest M."/>
            <person name="Roberts A."/>
            <person name="Saif S."/>
            <person name="Shea T."/>
            <person name="Sisk P."/>
            <person name="Sykes S."/>
            <person name="Wortman J."/>
            <person name="Nusbaum C."/>
            <person name="Birren B."/>
        </authorList>
    </citation>
    <scope>NUCLEOTIDE SEQUENCE [LARGE SCALE GENOMIC DNA]</scope>
    <source>
        <strain evidence="1 2">P1976</strain>
    </source>
</reference>
<gene>
    <name evidence="1" type="ORF">F444_13051</name>
</gene>
<evidence type="ECO:0000313" key="2">
    <source>
        <dbReference type="Proteomes" id="UP000028582"/>
    </source>
</evidence>
<protein>
    <submittedName>
        <fullName evidence="1">Uncharacterized protein</fullName>
    </submittedName>
</protein>
<organism evidence="1 2">
    <name type="scientific">Phytophthora nicotianae P1976</name>
    <dbReference type="NCBI Taxonomy" id="1317066"/>
    <lineage>
        <taxon>Eukaryota</taxon>
        <taxon>Sar</taxon>
        <taxon>Stramenopiles</taxon>
        <taxon>Oomycota</taxon>
        <taxon>Peronosporomycetes</taxon>
        <taxon>Peronosporales</taxon>
        <taxon>Peronosporaceae</taxon>
        <taxon>Phytophthora</taxon>
    </lineage>
</organism>
<dbReference type="Proteomes" id="UP000028582">
    <property type="component" value="Unassembled WGS sequence"/>
</dbReference>
<evidence type="ECO:0000313" key="1">
    <source>
        <dbReference type="EMBL" id="ETO70464.1"/>
    </source>
</evidence>